<evidence type="ECO:0000256" key="1">
    <source>
        <dbReference type="RuleBase" id="RU003651"/>
    </source>
</evidence>
<gene>
    <name evidence="3" type="ORF">RB548_30160</name>
</gene>
<reference evidence="3" key="1">
    <citation type="submission" date="2023-08" db="EMBL/GenBank/DDBJ databases">
        <title>Complete genome sequence of Sinorhizobium chiapanecum ITTG S70 isolated from Acaciella angustissima nodules in Chiapas-Mexico.</title>
        <authorList>
            <person name="Rincon-Rosales R."/>
            <person name="Rogel M.A."/>
            <person name="Rincon-Medina C.I."/>
            <person name="Guerrero G."/>
            <person name="Manzano-Gomez L.A."/>
            <person name="Lopez-Lopez A."/>
            <person name="Rincon Molina F.A."/>
            <person name="Martinez-Romero E."/>
        </authorList>
    </citation>
    <scope>NUCLEOTIDE SEQUENCE</scope>
    <source>
        <strain evidence="3">ITTG S70</strain>
        <plasmid evidence="3">pSchITTGS70d</plasmid>
    </source>
</reference>
<dbReference type="Pfam" id="PF00004">
    <property type="entry name" value="AAA"/>
    <property type="match status" value="1"/>
</dbReference>
<dbReference type="InterPro" id="IPR003959">
    <property type="entry name" value="ATPase_AAA_core"/>
</dbReference>
<keyword evidence="3" id="KW-0614">Plasmid</keyword>
<evidence type="ECO:0000313" key="4">
    <source>
        <dbReference type="Proteomes" id="UP001432360"/>
    </source>
</evidence>
<accession>A0ABZ2BHR8</accession>
<dbReference type="PANTHER" id="PTHR23076">
    <property type="entry name" value="METALLOPROTEASE M41 FTSH"/>
    <property type="match status" value="1"/>
</dbReference>
<dbReference type="CDD" id="cd19481">
    <property type="entry name" value="RecA-like_protease"/>
    <property type="match status" value="1"/>
</dbReference>
<protein>
    <submittedName>
        <fullName evidence="3">AAA family ATPase</fullName>
    </submittedName>
</protein>
<dbReference type="Proteomes" id="UP001432360">
    <property type="component" value="Plasmid pSchITTGS70d"/>
</dbReference>
<keyword evidence="1" id="KW-0067">ATP-binding</keyword>
<proteinExistence type="inferred from homology"/>
<evidence type="ECO:0000313" key="3">
    <source>
        <dbReference type="EMBL" id="WVT07027.1"/>
    </source>
</evidence>
<dbReference type="InterPro" id="IPR027417">
    <property type="entry name" value="P-loop_NTPase"/>
</dbReference>
<geneLocation type="plasmid" evidence="3 4">
    <name>pSchITTGS70d</name>
</geneLocation>
<dbReference type="Pfam" id="PF01434">
    <property type="entry name" value="Peptidase_M41"/>
    <property type="match status" value="1"/>
</dbReference>
<dbReference type="PROSITE" id="PS00674">
    <property type="entry name" value="AAA"/>
    <property type="match status" value="1"/>
</dbReference>
<dbReference type="EMBL" id="CP133152">
    <property type="protein sequence ID" value="WVT07027.1"/>
    <property type="molecule type" value="Genomic_DNA"/>
</dbReference>
<dbReference type="InterPro" id="IPR037219">
    <property type="entry name" value="Peptidase_M41-like"/>
</dbReference>
<dbReference type="SMART" id="SM00382">
    <property type="entry name" value="AAA"/>
    <property type="match status" value="1"/>
</dbReference>
<feature type="domain" description="AAA+ ATPase" evidence="2">
    <location>
        <begin position="289"/>
        <end position="428"/>
    </location>
</feature>
<comment type="similarity">
    <text evidence="1">Belongs to the AAA ATPase family.</text>
</comment>
<dbReference type="RefSeq" id="WP_331376046.1">
    <property type="nucleotide sequence ID" value="NZ_CP133152.1"/>
</dbReference>
<dbReference type="InterPro" id="IPR003593">
    <property type="entry name" value="AAA+_ATPase"/>
</dbReference>
<keyword evidence="4" id="KW-1185">Reference proteome</keyword>
<dbReference type="InterPro" id="IPR000642">
    <property type="entry name" value="Peptidase_M41"/>
</dbReference>
<keyword evidence="1" id="KW-0547">Nucleotide-binding</keyword>
<dbReference type="PANTHER" id="PTHR23076:SF97">
    <property type="entry name" value="ATP-DEPENDENT ZINC METALLOPROTEASE YME1L1"/>
    <property type="match status" value="1"/>
</dbReference>
<dbReference type="InterPro" id="IPR003960">
    <property type="entry name" value="ATPase_AAA_CS"/>
</dbReference>
<dbReference type="Gene3D" id="1.20.58.760">
    <property type="entry name" value="Peptidase M41"/>
    <property type="match status" value="1"/>
</dbReference>
<organism evidence="3 4">
    <name type="scientific">Sinorhizobium chiapasense</name>
    <dbReference type="NCBI Taxonomy" id="501572"/>
    <lineage>
        <taxon>Bacteria</taxon>
        <taxon>Pseudomonadati</taxon>
        <taxon>Pseudomonadota</taxon>
        <taxon>Alphaproteobacteria</taxon>
        <taxon>Hyphomicrobiales</taxon>
        <taxon>Rhizobiaceae</taxon>
        <taxon>Sinorhizobium/Ensifer group</taxon>
        <taxon>Sinorhizobium</taxon>
    </lineage>
</organism>
<name>A0ABZ2BHR8_9HYPH</name>
<dbReference type="SUPFAM" id="SSF52540">
    <property type="entry name" value="P-loop containing nucleoside triphosphate hydrolases"/>
    <property type="match status" value="1"/>
</dbReference>
<sequence>MDELYGPASPFLLRGGDGTLVDTMVSPGHSVAVGGAFRRPLVDARRRVLMLMSTPRALYGRLKDSQFGNLSRSPALFLAYCCIGRGLRSQHLLLRGYPGIVVLITSPAIDVETCATAAEYFFLGRSEEWPDASDTKPVVHRFEASARFRERKLRELAELCAKHPTCIVIAESRASLPDQLVLTADALIEIPKPEARHLQAARKLLGRKPLAEELAAALARQDVSVLTALLSRPYLTQAHAGRLAAGHSAAADGPTLEELPGYRELKPWAFAFAKDLAGWRSGMLTWSELDRGILLSGAPGTGKTIFARALAKTCGLPLIAASVSQWHAAGHLGNMLAAMRQTFEKARNERAALVFLDELDSIGDRTKFSGDHVSYSTQVVNSLLECIDGAQGRDGVFLVAATNYPEAIDPALLRSGRIERHIRLELPDQVERAEILLYHLRTDMAIEQIEEITADLAGWSGADLERLARAAKQSARTAGRPVQVQDVVRALPPLETLSRDESQRVAIHECGHAIVALDLDQTEEVCISIRKRFRRSSLEPNVHGVTLYSKNESGLLTRAALLGQICRLLGGAAAEEIALGGRSTGAGGMHGSDLHKATTLAAQMICSYGMGDRLSFLRKASAIEVDVDRSALWRAWPEIDGILHEQFERAKRILSGRRKALAALASALVERESLQHEDVVAIMTANAPDEIRQ</sequence>
<evidence type="ECO:0000259" key="2">
    <source>
        <dbReference type="SMART" id="SM00382"/>
    </source>
</evidence>
<dbReference type="Gene3D" id="3.40.50.300">
    <property type="entry name" value="P-loop containing nucleotide triphosphate hydrolases"/>
    <property type="match status" value="1"/>
</dbReference>
<dbReference type="SUPFAM" id="SSF140990">
    <property type="entry name" value="FtsH protease domain-like"/>
    <property type="match status" value="1"/>
</dbReference>
<dbReference type="Gene3D" id="1.10.8.60">
    <property type="match status" value="1"/>
</dbReference>